<gene>
    <name evidence="3" type="ORF">OEA41_009714</name>
</gene>
<evidence type="ECO:0000256" key="1">
    <source>
        <dbReference type="SAM" id="MobiDB-lite"/>
    </source>
</evidence>
<protein>
    <recommendedName>
        <fullName evidence="2">Myb-like domain-containing protein</fullName>
    </recommendedName>
</protein>
<evidence type="ECO:0000313" key="4">
    <source>
        <dbReference type="Proteomes" id="UP001276659"/>
    </source>
</evidence>
<keyword evidence="4" id="KW-1185">Reference proteome</keyword>
<feature type="region of interest" description="Disordered" evidence="1">
    <location>
        <begin position="442"/>
        <end position="508"/>
    </location>
</feature>
<dbReference type="EMBL" id="JASNWA010000009">
    <property type="protein sequence ID" value="KAK3170327.1"/>
    <property type="molecule type" value="Genomic_DNA"/>
</dbReference>
<reference evidence="3" key="1">
    <citation type="submission" date="2022-11" db="EMBL/GenBank/DDBJ databases">
        <title>Chromosomal genome sequence assembly and mating type (MAT) locus characterization of the leprose asexual lichenized fungus Lepraria neglecta (Nyl.) Erichsen.</title>
        <authorList>
            <person name="Allen J.L."/>
            <person name="Pfeffer B."/>
        </authorList>
    </citation>
    <scope>NUCLEOTIDE SEQUENCE</scope>
    <source>
        <strain evidence="3">Allen 5258</strain>
    </source>
</reference>
<dbReference type="AlphaFoldDB" id="A0AAD9Z4T6"/>
<name>A0AAD9Z4T6_9LECA</name>
<feature type="region of interest" description="Disordered" evidence="1">
    <location>
        <begin position="324"/>
        <end position="346"/>
    </location>
</feature>
<accession>A0AAD9Z4T6</accession>
<organism evidence="3 4">
    <name type="scientific">Lepraria neglecta</name>
    <dbReference type="NCBI Taxonomy" id="209136"/>
    <lineage>
        <taxon>Eukaryota</taxon>
        <taxon>Fungi</taxon>
        <taxon>Dikarya</taxon>
        <taxon>Ascomycota</taxon>
        <taxon>Pezizomycotina</taxon>
        <taxon>Lecanoromycetes</taxon>
        <taxon>OSLEUM clade</taxon>
        <taxon>Lecanoromycetidae</taxon>
        <taxon>Lecanorales</taxon>
        <taxon>Lecanorineae</taxon>
        <taxon>Stereocaulaceae</taxon>
        <taxon>Lepraria</taxon>
    </lineage>
</organism>
<evidence type="ECO:0000259" key="2">
    <source>
        <dbReference type="PROSITE" id="PS50090"/>
    </source>
</evidence>
<dbReference type="PROSITE" id="PS50090">
    <property type="entry name" value="MYB_LIKE"/>
    <property type="match status" value="1"/>
</dbReference>
<feature type="region of interest" description="Disordered" evidence="1">
    <location>
        <begin position="1"/>
        <end position="74"/>
    </location>
</feature>
<proteinExistence type="predicted"/>
<feature type="compositionally biased region" description="Polar residues" evidence="1">
    <location>
        <begin position="1"/>
        <end position="11"/>
    </location>
</feature>
<dbReference type="Proteomes" id="UP001276659">
    <property type="component" value="Unassembled WGS sequence"/>
</dbReference>
<feature type="domain" description="Myb-like" evidence="2">
    <location>
        <begin position="541"/>
        <end position="584"/>
    </location>
</feature>
<dbReference type="InterPro" id="IPR009057">
    <property type="entry name" value="Homeodomain-like_sf"/>
</dbReference>
<comment type="caution">
    <text evidence="3">The sequence shown here is derived from an EMBL/GenBank/DDBJ whole genome shotgun (WGS) entry which is preliminary data.</text>
</comment>
<dbReference type="InterPro" id="IPR001005">
    <property type="entry name" value="SANT/Myb"/>
</dbReference>
<evidence type="ECO:0000313" key="3">
    <source>
        <dbReference type="EMBL" id="KAK3170327.1"/>
    </source>
</evidence>
<dbReference type="SUPFAM" id="SSF46689">
    <property type="entry name" value="Homeodomain-like"/>
    <property type="match status" value="1"/>
</dbReference>
<sequence length="640" mass="71713">MPKATKNSTPKASKMPRPYALRPKTHASKQQAARRPSTGTMYGDETSSKDDSDFPIFDENSSETRPSNLDDDHVGNVMVFTNDLKKGLEGAFPAKLCPYTSVHVLLLRWVEDDLGVQREISELSRVFQDQFNFEVEEWHIPSSDSYHSLQDKIFHFQKTHQSESELLIVYYGGHAERDPGPQRSIWHAHVQPGSPSLNWSDIQPMLQNAKPHVLIILDCCFAANAARDTTQGISKEILAASSRENRALGAGVLSFTSLLVDEMRAFGRTSFTVAMLYARLVTMRRTAFTPNYVPLSESRSSSITICPMPKAPPVAYELQCPTTPLSGSSSKKGDNPLSPSPISPSEKTETRVFLSISVTTEVEHNAAQWVSWLTTAVPPDVVRVEGIYRGHSTLVLVSIPIIGWSRLRKTSAYRFIGFIKSEDLLCDIKQKPLPGMTTRLQTKKTDVSQTDSGLVERHVAKKRKASPEASSSAILESMTPPLSTPSKTRKPAKPPKTTTEITPHRPMSYPITTPSYFPLLKIATQDTPPSTPYGHRHASQSWSPQNDELLMQSRQRGMNWQPIVNTYFPDKTANSCRKRHGLLMEKGNSTETWEGVKIEALARAYVDVREQMWRILADRVDEQWQIVEAKVYLLYTALCI</sequence>